<dbReference type="Pfam" id="PF04542">
    <property type="entry name" value="Sigma70_r2"/>
    <property type="match status" value="1"/>
</dbReference>
<dbReference type="InterPro" id="IPR007627">
    <property type="entry name" value="RNA_pol_sigma70_r2"/>
</dbReference>
<dbReference type="InterPro" id="IPR013325">
    <property type="entry name" value="RNA_pol_sigma_r2"/>
</dbReference>
<evidence type="ECO:0000313" key="2">
    <source>
        <dbReference type="EMBL" id="MBP2058853.1"/>
    </source>
</evidence>
<protein>
    <submittedName>
        <fullName evidence="2">RNA polymerase sporulation-specific sigma factor</fullName>
    </submittedName>
</protein>
<accession>A0ABS4MGM5</accession>
<gene>
    <name evidence="2" type="ORF">J2Z60_002044</name>
</gene>
<name>A0ABS4MGM5_9LACO</name>
<dbReference type="SUPFAM" id="SSF88946">
    <property type="entry name" value="Sigma2 domain of RNA polymerase sigma factors"/>
    <property type="match status" value="1"/>
</dbReference>
<dbReference type="Gene3D" id="1.10.1740.10">
    <property type="match status" value="1"/>
</dbReference>
<proteinExistence type="predicted"/>
<organism evidence="2 3">
    <name type="scientific">Lactobacillus colini</name>
    <dbReference type="NCBI Taxonomy" id="1819254"/>
    <lineage>
        <taxon>Bacteria</taxon>
        <taxon>Bacillati</taxon>
        <taxon>Bacillota</taxon>
        <taxon>Bacilli</taxon>
        <taxon>Lactobacillales</taxon>
        <taxon>Lactobacillaceae</taxon>
        <taxon>Lactobacillus</taxon>
    </lineage>
</organism>
<sequence>MDNLELIQLVKQGDSDALLELARRYAGVIYNVKNRYYIRGYDEEDWRQDALLICYQACCSFDVKKGKFGAFLKSYLTNHACTLLRHELAKLREPYRRSVSYEKLLSSGSVDEEFIMPMSINQAILDEYLNSLSHVEIATFIDCISNFKSYSIQAGFTRKQLQQAKHRCRRKFLDLVS</sequence>
<feature type="domain" description="RNA polymerase sigma-70 region 2" evidence="1">
    <location>
        <begin position="21"/>
        <end position="86"/>
    </location>
</feature>
<comment type="caution">
    <text evidence="2">The sequence shown here is derived from an EMBL/GenBank/DDBJ whole genome shotgun (WGS) entry which is preliminary data.</text>
</comment>
<reference evidence="2 3" key="1">
    <citation type="submission" date="2021-03" db="EMBL/GenBank/DDBJ databases">
        <title>Genomic Encyclopedia of Type Strains, Phase IV (KMG-IV): sequencing the most valuable type-strain genomes for metagenomic binning, comparative biology and taxonomic classification.</title>
        <authorList>
            <person name="Goeker M."/>
        </authorList>
    </citation>
    <scope>NUCLEOTIDE SEQUENCE [LARGE SCALE GENOMIC DNA]</scope>
    <source>
        <strain evidence="2 3">DSM 101872</strain>
    </source>
</reference>
<dbReference type="Proteomes" id="UP001519292">
    <property type="component" value="Unassembled WGS sequence"/>
</dbReference>
<dbReference type="RefSeq" id="WP_209687570.1">
    <property type="nucleotide sequence ID" value="NZ_JAGGLU010000016.1"/>
</dbReference>
<dbReference type="EMBL" id="JAGGLU010000016">
    <property type="protein sequence ID" value="MBP2058853.1"/>
    <property type="molecule type" value="Genomic_DNA"/>
</dbReference>
<evidence type="ECO:0000313" key="3">
    <source>
        <dbReference type="Proteomes" id="UP001519292"/>
    </source>
</evidence>
<evidence type="ECO:0000259" key="1">
    <source>
        <dbReference type="Pfam" id="PF04542"/>
    </source>
</evidence>
<keyword evidence="3" id="KW-1185">Reference proteome</keyword>